<evidence type="ECO:0000313" key="2">
    <source>
        <dbReference type="EMBL" id="XAY07457.1"/>
    </source>
</evidence>
<gene>
    <name evidence="2" type="ORF">DSM112329_04339</name>
</gene>
<dbReference type="RefSeq" id="WP_354698651.1">
    <property type="nucleotide sequence ID" value="NZ_CP114014.1"/>
</dbReference>
<reference evidence="2" key="1">
    <citation type="submission" date="2022-12" db="EMBL/GenBank/DDBJ databases">
        <title>Paraconexibacter alkalitolerans sp. nov. and Baekduia alba sp. nov., isolated from soil and emended description of the genera Paraconexibacter (Chun et al., 2020) and Baekduia (An et al., 2020).</title>
        <authorList>
            <person name="Vieira S."/>
            <person name="Huber K.J."/>
            <person name="Geppert A."/>
            <person name="Wolf J."/>
            <person name="Neumann-Schaal M."/>
            <person name="Muesken M."/>
            <person name="Overmann J."/>
        </authorList>
    </citation>
    <scope>NUCLEOTIDE SEQUENCE</scope>
    <source>
        <strain evidence="2">AEG42_29</strain>
    </source>
</reference>
<organism evidence="2">
    <name type="scientific">Paraconexibacter sp. AEG42_29</name>
    <dbReference type="NCBI Taxonomy" id="2997339"/>
    <lineage>
        <taxon>Bacteria</taxon>
        <taxon>Bacillati</taxon>
        <taxon>Actinomycetota</taxon>
        <taxon>Thermoleophilia</taxon>
        <taxon>Solirubrobacterales</taxon>
        <taxon>Paraconexibacteraceae</taxon>
        <taxon>Paraconexibacter</taxon>
    </lineage>
</organism>
<dbReference type="KEGG" id="parq:DSM112329_04339"/>
<dbReference type="EMBL" id="CP114014">
    <property type="protein sequence ID" value="XAY07457.1"/>
    <property type="molecule type" value="Genomic_DNA"/>
</dbReference>
<dbReference type="InterPro" id="IPR025329">
    <property type="entry name" value="DUF4235"/>
</dbReference>
<proteinExistence type="predicted"/>
<feature type="compositionally biased region" description="Basic and acidic residues" evidence="1">
    <location>
        <begin position="95"/>
        <end position="117"/>
    </location>
</feature>
<feature type="region of interest" description="Disordered" evidence="1">
    <location>
        <begin position="86"/>
        <end position="117"/>
    </location>
</feature>
<accession>A0AAU7B156</accession>
<sequence>MVKLLYKPFGILLAVVTGRIAGAVFDAVWARLDRKGDGSVPAPTQKGVSTGRAVAATAVQAATYAGTKTAVDRFGVRVFHHLTGLWAGDPSSEEQADKAAKKAAKKAEKKGEKRVVA</sequence>
<name>A0AAU7B156_9ACTN</name>
<protein>
    <recommendedName>
        <fullName evidence="3">DUF4235 domain-containing protein</fullName>
    </recommendedName>
</protein>
<dbReference type="Pfam" id="PF14019">
    <property type="entry name" value="DUF4235"/>
    <property type="match status" value="1"/>
</dbReference>
<evidence type="ECO:0008006" key="3">
    <source>
        <dbReference type="Google" id="ProtNLM"/>
    </source>
</evidence>
<dbReference type="AlphaFoldDB" id="A0AAU7B156"/>
<evidence type="ECO:0000256" key="1">
    <source>
        <dbReference type="SAM" id="MobiDB-lite"/>
    </source>
</evidence>